<proteinExistence type="predicted"/>
<evidence type="ECO:0000313" key="1">
    <source>
        <dbReference type="EMBL" id="AXK38860.1"/>
    </source>
</evidence>
<accession>A0A345Y4K8</accession>
<dbReference type="Proteomes" id="UP000254537">
    <property type="component" value="Chromosome"/>
</dbReference>
<reference evidence="1 2" key="1">
    <citation type="submission" date="2018-07" db="EMBL/GenBank/DDBJ databases">
        <title>Crenobacter cavernae sp. nov., isolated from a karst cave.</title>
        <authorList>
            <person name="Zhu H."/>
        </authorList>
    </citation>
    <scope>NUCLEOTIDE SEQUENCE [LARGE SCALE GENOMIC DNA]</scope>
    <source>
        <strain evidence="1 2">K1W11S-77</strain>
    </source>
</reference>
<dbReference type="AlphaFoldDB" id="A0A345Y4K8"/>
<sequence>MAWFARNSFLIALTDAVAQASSASPPRWPEPKQAHERALVDALRQDRETLATQLAVARGRA</sequence>
<organism evidence="1 2">
    <name type="scientific">Crenobacter cavernae</name>
    <dbReference type="NCBI Taxonomy" id="2290923"/>
    <lineage>
        <taxon>Bacteria</taxon>
        <taxon>Pseudomonadati</taxon>
        <taxon>Pseudomonadota</taxon>
        <taxon>Betaproteobacteria</taxon>
        <taxon>Neisseriales</taxon>
        <taxon>Neisseriaceae</taxon>
        <taxon>Crenobacter</taxon>
    </lineage>
</organism>
<dbReference type="EMBL" id="CP031337">
    <property type="protein sequence ID" value="AXK38860.1"/>
    <property type="molecule type" value="Genomic_DNA"/>
</dbReference>
<gene>
    <name evidence="1" type="ORF">DWG20_05110</name>
</gene>
<evidence type="ECO:0000313" key="2">
    <source>
        <dbReference type="Proteomes" id="UP000254537"/>
    </source>
</evidence>
<name>A0A345Y4K8_9NEIS</name>
<dbReference type="KEGG" id="ccah:DWG20_05110"/>
<protein>
    <submittedName>
        <fullName evidence="1">Uncharacterized protein</fullName>
    </submittedName>
</protein>
<dbReference type="RefSeq" id="WP_115432795.1">
    <property type="nucleotide sequence ID" value="NZ_CP031337.1"/>
</dbReference>